<dbReference type="STRING" id="65357.A0A024G2U3"/>
<dbReference type="InterPro" id="IPR011990">
    <property type="entry name" value="TPR-like_helical_dom_sf"/>
</dbReference>
<dbReference type="AlphaFoldDB" id="A0A024G2U3"/>
<evidence type="ECO:0000313" key="3">
    <source>
        <dbReference type="EMBL" id="CCI40862.1"/>
    </source>
</evidence>
<dbReference type="PROSITE" id="PS51375">
    <property type="entry name" value="PPR"/>
    <property type="match status" value="1"/>
</dbReference>
<protein>
    <recommendedName>
        <fullName evidence="5">Pentacotripeptide-repeat region of PRORP domain-containing protein</fullName>
    </recommendedName>
</protein>
<name>A0A024G2U3_9STRA</name>
<dbReference type="InParanoid" id="A0A024G2U3"/>
<evidence type="ECO:0000313" key="4">
    <source>
        <dbReference type="Proteomes" id="UP000053237"/>
    </source>
</evidence>
<comment type="caution">
    <text evidence="3">The sequence shown here is derived from an EMBL/GenBank/DDBJ whole genome shotgun (WGS) entry which is preliminary data.</text>
</comment>
<feature type="repeat" description="PPR" evidence="2">
    <location>
        <begin position="275"/>
        <end position="309"/>
    </location>
</feature>
<dbReference type="EMBL" id="CAIX01000012">
    <property type="protein sequence ID" value="CCI40862.1"/>
    <property type="molecule type" value="Genomic_DNA"/>
</dbReference>
<dbReference type="Proteomes" id="UP000053237">
    <property type="component" value="Unassembled WGS sequence"/>
</dbReference>
<organism evidence="3 4">
    <name type="scientific">Albugo candida</name>
    <dbReference type="NCBI Taxonomy" id="65357"/>
    <lineage>
        <taxon>Eukaryota</taxon>
        <taxon>Sar</taxon>
        <taxon>Stramenopiles</taxon>
        <taxon>Oomycota</taxon>
        <taxon>Peronosporomycetes</taxon>
        <taxon>Albuginales</taxon>
        <taxon>Albuginaceae</taxon>
        <taxon>Albugo</taxon>
    </lineage>
</organism>
<dbReference type="Pfam" id="PF01535">
    <property type="entry name" value="PPR"/>
    <property type="match status" value="3"/>
</dbReference>
<evidence type="ECO:0000256" key="1">
    <source>
        <dbReference type="ARBA" id="ARBA00022737"/>
    </source>
</evidence>
<keyword evidence="1" id="KW-0677">Repeat</keyword>
<keyword evidence="4" id="KW-1185">Reference proteome</keyword>
<accession>A0A024G2U3</accession>
<sequence length="871" mass="99860">MKQFLSNPDPAQHDMMKRIIDTMLHHHVYATMRGEEASVMVMVTHAMQEYDSVISVYQSLRDHNVPPSPITLELVSDACARIGKHATALEIVERMHDEGDTMLPLGKIYENAIRACHQDGKWIKSMHLFDEMASHDLQTPRELYVECLTLCTQNKEPNATRKLLAKVQHTFLNEELKILLLSLLKIVLKEGNLENAFLLIDELREKVKWRITKDILARMMEVCASERAWDRAESLLTQYTGDSSFGQPIVYPSKSYTSNIRAMMIAMKDHQIPMTLDLYNAALREYGRHRLEKEAIKLFQEIIQAGLIPNEVSYNAVMQSLDRNIGQVKGWFSRLKAQNQLNPTRDTYLILMKALSRANLWQEVITTFEEVSQRHSIDRDHRIMSIVTVAHARLRNYEKLLQLFCDMKMRGLDLPIHLHGEAMFAYIYTEQWQNALLLFQHVTESGQFDTNQLAQCAIIWDAVIFACVRGKQHKQMERYYTEMTHYQVRPSVKTVIQVIKHLDDVQLESIWNTFGSDYRHVGIVNETLQRAMEHSKPDFVQLVLSDAEAMREAGCIHYNSMTYSLFLRYFAMKNDVANFTKVCKQMNQDDKVTVTVFTYRAILQLIHNLARDIGTEGVTKDWQPIFDLIGVDPGEIDGTFEGTAKRVLMHAEDQGCLCDPVCLRYYVGMCHNVEDAEVVLRQLENGFRSANSFVLTSAVLDAIIVLFGDYDEQPDRICDLMVRVFETQSCTELKCSALSAFCSVNSPQNVVRLFESLCSSLARSNLLQKDQVVYFIARLVQPDAPLEQLDTLLRIASKSDLAPLPPSSVALIVEGIAEKRFRENISRRDQHSLIRLACSGYTNDQIRTFLKVLGASPELKDVVAVFEEEDY</sequence>
<dbReference type="PANTHER" id="PTHR47936:SF1">
    <property type="entry name" value="PENTATRICOPEPTIDE REPEAT-CONTAINING PROTEIN GUN1, CHLOROPLASTIC"/>
    <property type="match status" value="1"/>
</dbReference>
<dbReference type="InterPro" id="IPR002885">
    <property type="entry name" value="PPR_rpt"/>
</dbReference>
<dbReference type="PANTHER" id="PTHR47936">
    <property type="entry name" value="PPR_LONG DOMAIN-CONTAINING PROTEIN"/>
    <property type="match status" value="1"/>
</dbReference>
<dbReference type="OrthoDB" id="185373at2759"/>
<gene>
    <name evidence="3" type="ORF">BN9_016460</name>
</gene>
<dbReference type="Gene3D" id="1.25.40.10">
    <property type="entry name" value="Tetratricopeptide repeat domain"/>
    <property type="match status" value="3"/>
</dbReference>
<proteinExistence type="predicted"/>
<dbReference type="NCBIfam" id="TIGR00756">
    <property type="entry name" value="PPR"/>
    <property type="match status" value="1"/>
</dbReference>
<evidence type="ECO:0000256" key="2">
    <source>
        <dbReference type="PROSITE-ProRule" id="PRU00708"/>
    </source>
</evidence>
<evidence type="ECO:0008006" key="5">
    <source>
        <dbReference type="Google" id="ProtNLM"/>
    </source>
</evidence>
<reference evidence="3 4" key="1">
    <citation type="submission" date="2012-05" db="EMBL/GenBank/DDBJ databases">
        <title>Recombination and specialization in a pathogen metapopulation.</title>
        <authorList>
            <person name="Gardiner A."/>
            <person name="Kemen E."/>
            <person name="Schultz-Larsen T."/>
            <person name="MacLean D."/>
            <person name="Van Oosterhout C."/>
            <person name="Jones J.D.G."/>
        </authorList>
    </citation>
    <scope>NUCLEOTIDE SEQUENCE [LARGE SCALE GENOMIC DNA]</scope>
    <source>
        <strain evidence="3 4">Ac Nc2</strain>
    </source>
</reference>